<sequence length="116" mass="13659">MTELESNILIVLLVAGIIPIAWFIYRYMRYSPWWETAIGRTVLGQKFAMLALLSLSLLLRVLGPEYEYRALLNAAVLSLLIWFFWKTLIELLRVQKASPHRDALKAFIRRHSRRKE</sequence>
<keyword evidence="1" id="KW-1133">Transmembrane helix</keyword>
<dbReference type="AlphaFoldDB" id="A0A9X2DUH1"/>
<keyword evidence="1" id="KW-0812">Transmembrane</keyword>
<evidence type="ECO:0000256" key="1">
    <source>
        <dbReference type="SAM" id="Phobius"/>
    </source>
</evidence>
<dbReference type="RefSeq" id="WP_251943534.1">
    <property type="nucleotide sequence ID" value="NZ_JAMRYM010000005.1"/>
</dbReference>
<evidence type="ECO:0000313" key="3">
    <source>
        <dbReference type="Proteomes" id="UP001155240"/>
    </source>
</evidence>
<accession>A0A9X2DUH1</accession>
<protein>
    <submittedName>
        <fullName evidence="2">Uncharacterized protein</fullName>
    </submittedName>
</protein>
<dbReference type="InterPro" id="IPR056964">
    <property type="entry name" value="Phage_holin"/>
</dbReference>
<organism evidence="2 3">
    <name type="scientific">Rathayibacter rubneri</name>
    <dbReference type="NCBI Taxonomy" id="2950106"/>
    <lineage>
        <taxon>Bacteria</taxon>
        <taxon>Bacillati</taxon>
        <taxon>Actinomycetota</taxon>
        <taxon>Actinomycetes</taxon>
        <taxon>Micrococcales</taxon>
        <taxon>Microbacteriaceae</taxon>
        <taxon>Rathayibacter</taxon>
    </lineage>
</organism>
<comment type="caution">
    <text evidence="2">The sequence shown here is derived from an EMBL/GenBank/DDBJ whole genome shotgun (WGS) entry which is preliminary data.</text>
</comment>
<feature type="transmembrane region" description="Helical" evidence="1">
    <location>
        <begin position="68"/>
        <end position="85"/>
    </location>
</feature>
<feature type="transmembrane region" description="Helical" evidence="1">
    <location>
        <begin position="6"/>
        <end position="25"/>
    </location>
</feature>
<gene>
    <name evidence="2" type="ORF">NB037_03050</name>
</gene>
<dbReference type="EMBL" id="JAMRYM010000005">
    <property type="protein sequence ID" value="MCM6761385.1"/>
    <property type="molecule type" value="Genomic_DNA"/>
</dbReference>
<reference evidence="2" key="1">
    <citation type="submission" date="2022-06" db="EMBL/GenBank/DDBJ databases">
        <title>Whole genome shotgun sequencing (WGS) of Rathayibacter sp. ZW T2_19, isolated from stored onions (Allium cepa).</title>
        <authorList>
            <person name="Stoll D.A."/>
            <person name="Huch M."/>
        </authorList>
    </citation>
    <scope>NUCLEOTIDE SEQUENCE</scope>
    <source>
        <strain evidence="2">ZW T2_19</strain>
    </source>
</reference>
<dbReference type="Proteomes" id="UP001155240">
    <property type="component" value="Unassembled WGS sequence"/>
</dbReference>
<feature type="transmembrane region" description="Helical" evidence="1">
    <location>
        <begin position="46"/>
        <end position="62"/>
    </location>
</feature>
<name>A0A9X2DUH1_9MICO</name>
<dbReference type="Pfam" id="PF23778">
    <property type="entry name" value="Phage_holin_2"/>
    <property type="match status" value="1"/>
</dbReference>
<keyword evidence="1" id="KW-0472">Membrane</keyword>
<evidence type="ECO:0000313" key="2">
    <source>
        <dbReference type="EMBL" id="MCM6761385.1"/>
    </source>
</evidence>
<keyword evidence="3" id="KW-1185">Reference proteome</keyword>
<proteinExistence type="predicted"/>